<name>A0ABS6JUC7_9BACI</name>
<dbReference type="InterPro" id="IPR035965">
    <property type="entry name" value="PAS-like_dom_sf"/>
</dbReference>
<evidence type="ECO:0000256" key="1">
    <source>
        <dbReference type="ARBA" id="ARBA00000085"/>
    </source>
</evidence>
<evidence type="ECO:0000256" key="8">
    <source>
        <dbReference type="ARBA" id="ARBA00023012"/>
    </source>
</evidence>
<dbReference type="RefSeq" id="WP_176371331.1">
    <property type="nucleotide sequence ID" value="NZ_JAHQCR010000021.1"/>
</dbReference>
<comment type="caution">
    <text evidence="12">The sequence shown here is derived from an EMBL/GenBank/DDBJ whole genome shotgun (WGS) entry which is preliminary data.</text>
</comment>
<dbReference type="NCBIfam" id="TIGR00229">
    <property type="entry name" value="sensory_box"/>
    <property type="match status" value="2"/>
</dbReference>
<accession>A0ABS6JUC7</accession>
<proteinExistence type="predicted"/>
<keyword evidence="8" id="KW-0902">Two-component regulatory system</keyword>
<dbReference type="Pfam" id="PF02518">
    <property type="entry name" value="HATPase_c"/>
    <property type="match status" value="1"/>
</dbReference>
<dbReference type="InterPro" id="IPR000014">
    <property type="entry name" value="PAS"/>
</dbReference>
<evidence type="ECO:0000256" key="7">
    <source>
        <dbReference type="ARBA" id="ARBA00022840"/>
    </source>
</evidence>
<evidence type="ECO:0000259" key="10">
    <source>
        <dbReference type="PROSITE" id="PS50112"/>
    </source>
</evidence>
<dbReference type="CDD" id="cd00130">
    <property type="entry name" value="PAS"/>
    <property type="match status" value="3"/>
</dbReference>
<keyword evidence="5" id="KW-0547">Nucleotide-binding</keyword>
<protein>
    <recommendedName>
        <fullName evidence="2">histidine kinase</fullName>
        <ecNumber evidence="2">2.7.13.3</ecNumber>
    </recommendedName>
</protein>
<dbReference type="SMART" id="SM00388">
    <property type="entry name" value="HisKA"/>
    <property type="match status" value="1"/>
</dbReference>
<keyword evidence="3" id="KW-0597">Phosphoprotein</keyword>
<dbReference type="SMART" id="SM00091">
    <property type="entry name" value="PAS"/>
    <property type="match status" value="3"/>
</dbReference>
<dbReference type="EMBL" id="JAHQCR010000021">
    <property type="protein sequence ID" value="MBU9720837.1"/>
    <property type="molecule type" value="Genomic_DNA"/>
</dbReference>
<evidence type="ECO:0000256" key="4">
    <source>
        <dbReference type="ARBA" id="ARBA00022679"/>
    </source>
</evidence>
<dbReference type="Gene3D" id="3.30.450.20">
    <property type="entry name" value="PAS domain"/>
    <property type="match status" value="3"/>
</dbReference>
<keyword evidence="6" id="KW-0418">Kinase</keyword>
<dbReference type="InterPro" id="IPR005467">
    <property type="entry name" value="His_kinase_dom"/>
</dbReference>
<evidence type="ECO:0000259" key="9">
    <source>
        <dbReference type="PROSITE" id="PS50109"/>
    </source>
</evidence>
<evidence type="ECO:0000256" key="5">
    <source>
        <dbReference type="ARBA" id="ARBA00022741"/>
    </source>
</evidence>
<dbReference type="PROSITE" id="PS50112">
    <property type="entry name" value="PAS"/>
    <property type="match status" value="3"/>
</dbReference>
<dbReference type="SUPFAM" id="SSF47384">
    <property type="entry name" value="Homodimeric domain of signal transducing histidine kinase"/>
    <property type="match status" value="1"/>
</dbReference>
<dbReference type="Pfam" id="PF13188">
    <property type="entry name" value="PAS_8"/>
    <property type="match status" value="1"/>
</dbReference>
<sequence length="611" mass="69822">MVTNKAEMSWMKNADSIVNNQQEQQDNFELMSQTFDFISDAILIVDKAWKLIYTNEAAAKLLRSSKRDLLGVHLWDKFSDNVRTTFFDSYQKSLLEDKPVEFNEYYTPLKMWLHFKVIPSKGRVTILLNKLNDNLTMEVTEEVYRTMFRDYPDAVCSTDLRGYFLTVNKSFKEMFSVDDENIKGKHFLDYLVGNRNGRIKDIFETAINGNPQTVEINLSNEVGRPFVVMLSLIPIIVNSEIIGAYAIFKNITKYYLNVDEIRRLYDMNQSIMEAVEDGILGLDKDFNVVMWNEAAEKITGYDREELTPETIHKLLHHIQPSIDHFFNKDFNSLNLFEEIVIEKSGITFYKKDGTPFITEFTVTPMISGETVIGSVLTFRDITQKKKSEELIHQSEKLSAVGQLAAGIAHEIRNPLTSLKGFLQLIEFNQGGKQEYYDIMKSEFSRIEQILNELLILSKPQKMDKVPTSIVNLMDHTVTLLQTQAIIKNIQIKKDIQAEDAMVECAEHQIKQVFVNLIKNAIEATDDGGEINVLIRAINQEVTVEVVDTGCGIPKEKLKRIGEPFFTTKNKGTGLGLMVTFQIIEEHGGTVEVDSIEGEGTTFKIKLPLYES</sequence>
<dbReference type="InterPro" id="IPR036097">
    <property type="entry name" value="HisK_dim/P_sf"/>
</dbReference>
<dbReference type="InterPro" id="IPR004358">
    <property type="entry name" value="Sig_transdc_His_kin-like_C"/>
</dbReference>
<dbReference type="InterPro" id="IPR000700">
    <property type="entry name" value="PAS-assoc_C"/>
</dbReference>
<evidence type="ECO:0000313" key="13">
    <source>
        <dbReference type="Proteomes" id="UP000790580"/>
    </source>
</evidence>
<dbReference type="Gene3D" id="3.30.565.10">
    <property type="entry name" value="Histidine kinase-like ATPase, C-terminal domain"/>
    <property type="match status" value="1"/>
</dbReference>
<dbReference type="Proteomes" id="UP000790580">
    <property type="component" value="Unassembled WGS sequence"/>
</dbReference>
<dbReference type="PRINTS" id="PR00344">
    <property type="entry name" value="BCTRLSENSOR"/>
</dbReference>
<dbReference type="CDD" id="cd00082">
    <property type="entry name" value="HisKA"/>
    <property type="match status" value="1"/>
</dbReference>
<dbReference type="Pfam" id="PF00512">
    <property type="entry name" value="HisKA"/>
    <property type="match status" value="1"/>
</dbReference>
<evidence type="ECO:0000313" key="12">
    <source>
        <dbReference type="EMBL" id="MBU9720837.1"/>
    </source>
</evidence>
<dbReference type="Pfam" id="PF13426">
    <property type="entry name" value="PAS_9"/>
    <property type="match status" value="2"/>
</dbReference>
<dbReference type="PANTHER" id="PTHR43065">
    <property type="entry name" value="SENSOR HISTIDINE KINASE"/>
    <property type="match status" value="1"/>
</dbReference>
<organism evidence="12 13">
    <name type="scientific">Evansella alkalicola</name>
    <dbReference type="NCBI Taxonomy" id="745819"/>
    <lineage>
        <taxon>Bacteria</taxon>
        <taxon>Bacillati</taxon>
        <taxon>Bacillota</taxon>
        <taxon>Bacilli</taxon>
        <taxon>Bacillales</taxon>
        <taxon>Bacillaceae</taxon>
        <taxon>Evansella</taxon>
    </lineage>
</organism>
<reference evidence="12 13" key="1">
    <citation type="submission" date="2021-06" db="EMBL/GenBank/DDBJ databases">
        <title>Bacillus sp. RD4P76, an endophyte from a halophyte.</title>
        <authorList>
            <person name="Sun J.-Q."/>
        </authorList>
    </citation>
    <scope>NUCLEOTIDE SEQUENCE [LARGE SCALE GENOMIC DNA]</scope>
    <source>
        <strain evidence="12 13">JCM 17098</strain>
    </source>
</reference>
<dbReference type="Gene3D" id="1.10.287.130">
    <property type="match status" value="1"/>
</dbReference>
<feature type="domain" description="PAC" evidence="11">
    <location>
        <begin position="342"/>
        <end position="393"/>
    </location>
</feature>
<dbReference type="PANTHER" id="PTHR43065:SF34">
    <property type="entry name" value="SPORULATION KINASE A"/>
    <property type="match status" value="1"/>
</dbReference>
<evidence type="ECO:0000259" key="11">
    <source>
        <dbReference type="PROSITE" id="PS50113"/>
    </source>
</evidence>
<dbReference type="EC" id="2.7.13.3" evidence="2"/>
<dbReference type="InterPro" id="IPR036890">
    <property type="entry name" value="HATPase_C_sf"/>
</dbReference>
<evidence type="ECO:0000256" key="3">
    <source>
        <dbReference type="ARBA" id="ARBA00022553"/>
    </source>
</evidence>
<dbReference type="InterPro" id="IPR003594">
    <property type="entry name" value="HATPase_dom"/>
</dbReference>
<dbReference type="InterPro" id="IPR003661">
    <property type="entry name" value="HisK_dim/P_dom"/>
</dbReference>
<dbReference type="PROSITE" id="PS50109">
    <property type="entry name" value="HIS_KIN"/>
    <property type="match status" value="1"/>
</dbReference>
<feature type="domain" description="PAS" evidence="10">
    <location>
        <begin position="27"/>
        <end position="97"/>
    </location>
</feature>
<dbReference type="PROSITE" id="PS50113">
    <property type="entry name" value="PAC"/>
    <property type="match status" value="1"/>
</dbReference>
<keyword evidence="4" id="KW-0808">Transferase</keyword>
<dbReference type="SMART" id="SM00387">
    <property type="entry name" value="HATPase_c"/>
    <property type="match status" value="1"/>
</dbReference>
<comment type="catalytic activity">
    <reaction evidence="1">
        <text>ATP + protein L-histidine = ADP + protein N-phospho-L-histidine.</text>
        <dbReference type="EC" id="2.7.13.3"/>
    </reaction>
</comment>
<gene>
    <name evidence="12" type="ORF">KS407_05165</name>
</gene>
<evidence type="ECO:0000256" key="6">
    <source>
        <dbReference type="ARBA" id="ARBA00022777"/>
    </source>
</evidence>
<feature type="domain" description="PAS" evidence="10">
    <location>
        <begin position="271"/>
        <end position="321"/>
    </location>
</feature>
<evidence type="ECO:0000256" key="2">
    <source>
        <dbReference type="ARBA" id="ARBA00012438"/>
    </source>
</evidence>
<keyword evidence="7" id="KW-0067">ATP-binding</keyword>
<dbReference type="SUPFAM" id="SSF55785">
    <property type="entry name" value="PYP-like sensor domain (PAS domain)"/>
    <property type="match status" value="3"/>
</dbReference>
<feature type="domain" description="PAS" evidence="10">
    <location>
        <begin position="140"/>
        <end position="210"/>
    </location>
</feature>
<feature type="domain" description="Histidine kinase" evidence="9">
    <location>
        <begin position="406"/>
        <end position="610"/>
    </location>
</feature>
<keyword evidence="13" id="KW-1185">Reference proteome</keyword>
<dbReference type="SUPFAM" id="SSF55874">
    <property type="entry name" value="ATPase domain of HSP90 chaperone/DNA topoisomerase II/histidine kinase"/>
    <property type="match status" value="1"/>
</dbReference>